<dbReference type="PROSITE" id="PS50929">
    <property type="entry name" value="ABC_TM1F"/>
    <property type="match status" value="2"/>
</dbReference>
<dbReference type="SMART" id="SM00382">
    <property type="entry name" value="AAA"/>
    <property type="match status" value="2"/>
</dbReference>
<keyword evidence="3" id="KW-0813">Transport</keyword>
<dbReference type="GO" id="GO:0005743">
    <property type="term" value="C:mitochondrial inner membrane"/>
    <property type="evidence" value="ECO:0007669"/>
    <property type="project" value="TreeGrafter"/>
</dbReference>
<dbReference type="CDD" id="cd03249">
    <property type="entry name" value="ABC_MTABC3_MDL1_MDL2"/>
    <property type="match status" value="2"/>
</dbReference>
<dbReference type="FunFam" id="1.20.1560.10:FF:000018">
    <property type="entry name" value="ATP-binding cassette subfamily B member 11"/>
    <property type="match status" value="1"/>
</dbReference>
<dbReference type="SUPFAM" id="SSF90123">
    <property type="entry name" value="ABC transporter transmembrane region"/>
    <property type="match status" value="2"/>
</dbReference>
<evidence type="ECO:0000256" key="5">
    <source>
        <dbReference type="ARBA" id="ARBA00022737"/>
    </source>
</evidence>
<feature type="transmembrane region" description="Helical" evidence="13">
    <location>
        <begin position="141"/>
        <end position="165"/>
    </location>
</feature>
<protein>
    <submittedName>
        <fullName evidence="16">Uncharacterized protein</fullName>
    </submittedName>
</protein>
<evidence type="ECO:0000259" key="14">
    <source>
        <dbReference type="PROSITE" id="PS50893"/>
    </source>
</evidence>
<feature type="transmembrane region" description="Helical" evidence="13">
    <location>
        <begin position="394"/>
        <end position="417"/>
    </location>
</feature>
<evidence type="ECO:0000259" key="15">
    <source>
        <dbReference type="PROSITE" id="PS50929"/>
    </source>
</evidence>
<dbReference type="Gene3D" id="1.20.1560.10">
    <property type="entry name" value="ABC transporter type 1, transmembrane domain"/>
    <property type="match status" value="2"/>
</dbReference>
<evidence type="ECO:0000313" key="16">
    <source>
        <dbReference type="EMBL" id="CAF1984517.1"/>
    </source>
</evidence>
<dbReference type="Proteomes" id="UP000663887">
    <property type="component" value="Unassembled WGS sequence"/>
</dbReference>
<accession>A0A816MQT1</accession>
<evidence type="ECO:0000256" key="12">
    <source>
        <dbReference type="SAM" id="MobiDB-lite"/>
    </source>
</evidence>
<feature type="transmembrane region" description="Helical" evidence="13">
    <location>
        <begin position="218"/>
        <end position="240"/>
    </location>
</feature>
<dbReference type="GO" id="GO:0090374">
    <property type="term" value="P:oligopeptide export from mitochondrion"/>
    <property type="evidence" value="ECO:0007669"/>
    <property type="project" value="TreeGrafter"/>
</dbReference>
<reference evidence="16" key="1">
    <citation type="submission" date="2021-02" db="EMBL/GenBank/DDBJ databases">
        <authorList>
            <person name="Nowell W R."/>
        </authorList>
    </citation>
    <scope>NUCLEOTIDE SEQUENCE</scope>
</reference>
<comment type="subcellular location">
    <subcellularLocation>
        <location evidence="1">Membrane</location>
        <topology evidence="1">Multi-pass membrane protein</topology>
    </subcellularLocation>
</comment>
<dbReference type="PANTHER" id="PTHR43394">
    <property type="entry name" value="ATP-DEPENDENT PERMEASE MDL1, MITOCHONDRIAL"/>
    <property type="match status" value="1"/>
</dbReference>
<organism evidence="16 17">
    <name type="scientific">Rotaria magnacalcarata</name>
    <dbReference type="NCBI Taxonomy" id="392030"/>
    <lineage>
        <taxon>Eukaryota</taxon>
        <taxon>Metazoa</taxon>
        <taxon>Spiralia</taxon>
        <taxon>Gnathifera</taxon>
        <taxon>Rotifera</taxon>
        <taxon>Eurotatoria</taxon>
        <taxon>Bdelloidea</taxon>
        <taxon>Philodinida</taxon>
        <taxon>Philodinidae</taxon>
        <taxon>Rotaria</taxon>
    </lineage>
</organism>
<dbReference type="PROSITE" id="PS00211">
    <property type="entry name" value="ABC_TRANSPORTER_1"/>
    <property type="match status" value="2"/>
</dbReference>
<dbReference type="GO" id="GO:0015421">
    <property type="term" value="F:ABC-type oligopeptide transporter activity"/>
    <property type="evidence" value="ECO:0007669"/>
    <property type="project" value="TreeGrafter"/>
</dbReference>
<keyword evidence="7" id="KW-0067">ATP-binding</keyword>
<keyword evidence="6" id="KW-0547">Nucleotide-binding</keyword>
<feature type="region of interest" description="Disordered" evidence="12">
    <location>
        <begin position="1"/>
        <end position="66"/>
    </location>
</feature>
<evidence type="ECO:0000256" key="7">
    <source>
        <dbReference type="ARBA" id="ARBA00022840"/>
    </source>
</evidence>
<feature type="transmembrane region" description="Helical" evidence="13">
    <location>
        <begin position="872"/>
        <end position="895"/>
    </location>
</feature>
<keyword evidence="10 13" id="KW-0472">Membrane</keyword>
<evidence type="ECO:0000256" key="13">
    <source>
        <dbReference type="SAM" id="Phobius"/>
    </source>
</evidence>
<feature type="transmembrane region" description="Helical" evidence="13">
    <location>
        <begin position="994"/>
        <end position="1012"/>
    </location>
</feature>
<dbReference type="PROSITE" id="PS50893">
    <property type="entry name" value="ABC_TRANSPORTER_2"/>
    <property type="match status" value="2"/>
</dbReference>
<evidence type="ECO:0000256" key="4">
    <source>
        <dbReference type="ARBA" id="ARBA00022692"/>
    </source>
</evidence>
<keyword evidence="9 13" id="KW-1133">Transmembrane helix</keyword>
<dbReference type="FunFam" id="3.40.50.300:FF:000479">
    <property type="entry name" value="Multidrug resistance protein 1A"/>
    <property type="match status" value="2"/>
</dbReference>
<evidence type="ECO:0000256" key="9">
    <source>
        <dbReference type="ARBA" id="ARBA00022989"/>
    </source>
</evidence>
<feature type="transmembrane region" description="Helical" evidence="13">
    <location>
        <begin position="1100"/>
        <end position="1122"/>
    </location>
</feature>
<comment type="similarity">
    <text evidence="2">Belongs to the ABC transporter superfamily. ABCB family. Multidrug resistance exporter (TC 3.A.1.201) subfamily.</text>
</comment>
<dbReference type="Pfam" id="PF00664">
    <property type="entry name" value="ABC_membrane"/>
    <property type="match status" value="2"/>
</dbReference>
<comment type="caution">
    <text evidence="16">The sequence shown here is derived from an EMBL/GenBank/DDBJ whole genome shotgun (WGS) entry which is preliminary data.</text>
</comment>
<sequence>MPSMGIEIESNDINKNAPPVVVNDEPKSQSSNEQMDSVSEQSHSNEISIPNEQEIDHSPDDDEEKQLEDELEDIDLNHKVQTDMTDSPGIAEVMSKTSIHSRRMKILSKIPFFYRSKKAKKPEIRRLKLYEIFKFADKLDIFLMTIGTIAAVITGALFPIMLFIYRQVTNSLVDMGKLNVNITAVDNINNRSGECFIIPNSTNQTTSPYDAIMGIIKYYVLIGFISLLFYWLAWASWMIAAERQIRRIRFTLFRNILRQEIGWFDVHNPGELSNRLIEDLDKVKNGINEQVPDFISLLSRMLGALIYALVTGWKLTLVFISIAPFVVLTFNLTVAVIVKYTIKEFQAFAAASSIAQEVLQNIRTVTAFHGQAKEEERFAKNLVVAKNIGIKKGIYMGLCQCLSQTFTFTAFAVTFWYGPELVRTECHTYTAGTVIVVFVACMIATNSTAQLIPNFQSFAEALAGGSYVYEIIDRKTKIDAMNEEGDKPRNIAGDIEFDNVTFTFPARQDTSILNNLSLKIPSGKTVALVGASGCGKSTTIQLIQRFYDPDGGLVLLDGKDIKTLNVAWLRQHIGVVSQEPVLFTGTIEENIRFESTTIQLIQRFYDPDGGLVLLDGKDIKTLNVAWLRQHIGVVSQEPVLFTGTIEENIRFGKQDATDEEVIAAAKMANAHEFIMALPDNYKTSSGDKLSGGQKQRVAIARALISNPKILLLDEATSALDNESERVVQDALDRAKMGRTTIVIAHRLSTIRNADLIIGLEHGRVVECGTHEELMTHRGLYFELVMAQTQKEAEQKCGDEEDDVVEREFVRRSSSIVANAKVLQKASIPVDDLFENLDQDDEALANALWNNDSLLRIPFAFKILKFNAPEWPWILLGTIGSIVFGAVQPAFALFFAKIYGLFADPDLEQQKHLTSVYAVLIFVIGFVGGIAQLASSIGFGKSGEELSMRMRKLTFSAMIRQEIGYFDYEINSVGALVTRLSSDAAALKGMTGVRIGIILQAISAMVTALVIAFSTGWKLSLVVLCFFPLVLFSGKLQGQKQGKAGKEKGKGTFSEQGGQHATQAIEHIRTVVALHQEKHFIDLYEDAFNQDFKKQMCKLHLIALGAAIANSTMYFLHCATFSFGSKLVSDGDMNFDDVFKIFVVITFAMITIGRSMAMIPGYAKAKQAALRIMKLNQRQSKINPHDDSGIILKEMEGNIEFHNVDFRYPTRPTLRILRSFSLKCLSSGTTALVGPSGSGKSTTIALLQRFYDPLKGKVLLDGHDIKALNIQWLRSIMGLVQQEPVLFNLSIRDNIVYGDNSREITQSDIETAARKANIHELIISLPQGYETSCGAKGGQLSGGQKQRIAIARALVRSPKILLLDEATSALDNKSEKVVQAALDKARSGRTCMSIAHRLSTIQNSEKIAVVDRGKLKEEGTHDELLQLNGIYANLMLAQKRTSKHLKLVH</sequence>
<dbReference type="InterPro" id="IPR017871">
    <property type="entry name" value="ABC_transporter-like_CS"/>
</dbReference>
<dbReference type="InterPro" id="IPR036640">
    <property type="entry name" value="ABC1_TM_sf"/>
</dbReference>
<dbReference type="InterPro" id="IPR011527">
    <property type="entry name" value="ABC1_TM_dom"/>
</dbReference>
<dbReference type="InterPro" id="IPR039421">
    <property type="entry name" value="Type_1_exporter"/>
</dbReference>
<evidence type="ECO:0000256" key="8">
    <source>
        <dbReference type="ARBA" id="ARBA00022967"/>
    </source>
</evidence>
<evidence type="ECO:0000256" key="1">
    <source>
        <dbReference type="ARBA" id="ARBA00004141"/>
    </source>
</evidence>
<feature type="domain" description="ABC transporter" evidence="14">
    <location>
        <begin position="495"/>
        <end position="786"/>
    </location>
</feature>
<dbReference type="EMBL" id="CAJNRG010000187">
    <property type="protein sequence ID" value="CAF1984517.1"/>
    <property type="molecule type" value="Genomic_DNA"/>
</dbReference>
<dbReference type="Pfam" id="PF00005">
    <property type="entry name" value="ABC_tran"/>
    <property type="match status" value="3"/>
</dbReference>
<feature type="domain" description="ABC transporter" evidence="14">
    <location>
        <begin position="1198"/>
        <end position="1436"/>
    </location>
</feature>
<dbReference type="GO" id="GO:0005524">
    <property type="term" value="F:ATP binding"/>
    <property type="evidence" value="ECO:0007669"/>
    <property type="project" value="UniProtKB-KW"/>
</dbReference>
<evidence type="ECO:0000256" key="6">
    <source>
        <dbReference type="ARBA" id="ARBA00022741"/>
    </source>
</evidence>
<feature type="transmembrane region" description="Helical" evidence="13">
    <location>
        <begin position="915"/>
        <end position="939"/>
    </location>
</feature>
<dbReference type="GO" id="GO:0016887">
    <property type="term" value="F:ATP hydrolysis activity"/>
    <property type="evidence" value="ECO:0007669"/>
    <property type="project" value="InterPro"/>
</dbReference>
<dbReference type="PANTHER" id="PTHR43394:SF18">
    <property type="entry name" value="ABC TRANSPORTER B FAMILY MEMBER 11-LIKE"/>
    <property type="match status" value="1"/>
</dbReference>
<evidence type="ECO:0000313" key="17">
    <source>
        <dbReference type="Proteomes" id="UP000663887"/>
    </source>
</evidence>
<feature type="transmembrane region" description="Helical" evidence="13">
    <location>
        <begin position="1018"/>
        <end position="1035"/>
    </location>
</feature>
<feature type="domain" description="ABC transmembrane type-1" evidence="15">
    <location>
        <begin position="146"/>
        <end position="460"/>
    </location>
</feature>
<dbReference type="InterPro" id="IPR003439">
    <property type="entry name" value="ABC_transporter-like_ATP-bd"/>
</dbReference>
<dbReference type="SUPFAM" id="SSF52540">
    <property type="entry name" value="P-loop containing nucleoside triphosphate hydrolases"/>
    <property type="match status" value="3"/>
</dbReference>
<evidence type="ECO:0000256" key="3">
    <source>
        <dbReference type="ARBA" id="ARBA00022448"/>
    </source>
</evidence>
<feature type="transmembrane region" description="Helical" evidence="13">
    <location>
        <begin position="316"/>
        <end position="338"/>
    </location>
</feature>
<feature type="transmembrane region" description="Helical" evidence="13">
    <location>
        <begin position="1137"/>
        <end position="1162"/>
    </location>
</feature>
<evidence type="ECO:0000256" key="10">
    <source>
        <dbReference type="ARBA" id="ARBA00023136"/>
    </source>
</evidence>
<keyword evidence="8" id="KW-1278">Translocase</keyword>
<feature type="transmembrane region" description="Helical" evidence="13">
    <location>
        <begin position="429"/>
        <end position="449"/>
    </location>
</feature>
<evidence type="ECO:0000256" key="11">
    <source>
        <dbReference type="ARBA" id="ARBA00023180"/>
    </source>
</evidence>
<evidence type="ECO:0000256" key="2">
    <source>
        <dbReference type="ARBA" id="ARBA00007577"/>
    </source>
</evidence>
<dbReference type="InterPro" id="IPR027417">
    <property type="entry name" value="P-loop_NTPase"/>
</dbReference>
<name>A0A816MQT1_9BILA</name>
<dbReference type="CDD" id="cd18577">
    <property type="entry name" value="ABC_6TM_Pgp_ABCB1_D1_like"/>
    <property type="match status" value="1"/>
</dbReference>
<keyword evidence="11" id="KW-0325">Glycoprotein</keyword>
<keyword evidence="5" id="KW-0677">Repeat</keyword>
<keyword evidence="4 13" id="KW-0812">Transmembrane</keyword>
<dbReference type="CDD" id="cd18578">
    <property type="entry name" value="ABC_6TM_Pgp_ABCB1_D2_like"/>
    <property type="match status" value="1"/>
</dbReference>
<dbReference type="InterPro" id="IPR003593">
    <property type="entry name" value="AAA+_ATPase"/>
</dbReference>
<dbReference type="Gene3D" id="3.40.50.300">
    <property type="entry name" value="P-loop containing nucleotide triphosphate hydrolases"/>
    <property type="match status" value="3"/>
</dbReference>
<proteinExistence type="inferred from homology"/>
<dbReference type="FunFam" id="1.20.1560.10:FF:000009">
    <property type="entry name" value="ABC transporter B family member 1"/>
    <property type="match status" value="1"/>
</dbReference>
<feature type="domain" description="ABC transmembrane type-1" evidence="15">
    <location>
        <begin position="874"/>
        <end position="1163"/>
    </location>
</feature>
<gene>
    <name evidence="16" type="ORF">XDN619_LOCUS2536</name>
</gene>
<feature type="compositionally biased region" description="Polar residues" evidence="12">
    <location>
        <begin position="28"/>
        <end position="51"/>
    </location>
</feature>